<dbReference type="Proteomes" id="UP001497744">
    <property type="component" value="Unassembled WGS sequence"/>
</dbReference>
<feature type="signal peptide" evidence="2">
    <location>
        <begin position="1"/>
        <end position="22"/>
    </location>
</feature>
<dbReference type="EMBL" id="BPLF01000005">
    <property type="protein sequence ID" value="GIX65618.1"/>
    <property type="molecule type" value="Genomic_DNA"/>
</dbReference>
<comment type="caution">
    <text evidence="3">The sequence shown here is derived from an EMBL/GenBank/DDBJ whole genome shotgun (WGS) entry which is preliminary data.</text>
</comment>
<sequence length="168" mass="18693">MKAMYRLKDVSTLMSSTFLALAANSVCAPLTSPAKTYPCQLVRRDRHLLEVEDHEGHVRVRLAVVAGVRLLGELAEQKVRQDDVCQEADGTDKHAQRLVDVELGPHEALDEVEHVRHFAVGREHGLRHRPPAVGQLVQVLADAAQNQPEKVADARDDAHHQQHVQHLA</sequence>
<evidence type="ECO:0000256" key="1">
    <source>
        <dbReference type="SAM" id="MobiDB-lite"/>
    </source>
</evidence>
<keyword evidence="4" id="KW-1185">Reference proteome</keyword>
<name>A0AAV4M0E6_BABCB</name>
<accession>A0AAV4M0E6</accession>
<keyword evidence="2" id="KW-0732">Signal</keyword>
<proteinExistence type="predicted"/>
<feature type="chain" id="PRO_5043977454" evidence="2">
    <location>
        <begin position="23"/>
        <end position="168"/>
    </location>
</feature>
<protein>
    <submittedName>
        <fullName evidence="3">PAX-interacting protein 1</fullName>
    </submittedName>
</protein>
<gene>
    <name evidence="3" type="ORF">BcabD6B2_50530</name>
</gene>
<feature type="compositionally biased region" description="Basic and acidic residues" evidence="1">
    <location>
        <begin position="150"/>
        <end position="160"/>
    </location>
</feature>
<evidence type="ECO:0000313" key="4">
    <source>
        <dbReference type="Proteomes" id="UP001497744"/>
    </source>
</evidence>
<evidence type="ECO:0000313" key="3">
    <source>
        <dbReference type="EMBL" id="GIX65618.1"/>
    </source>
</evidence>
<dbReference type="RefSeq" id="XP_067717687.1">
    <property type="nucleotide sequence ID" value="XM_067861586.1"/>
</dbReference>
<dbReference type="GeneID" id="94197099"/>
<evidence type="ECO:0000256" key="2">
    <source>
        <dbReference type="SAM" id="SignalP"/>
    </source>
</evidence>
<feature type="region of interest" description="Disordered" evidence="1">
    <location>
        <begin position="146"/>
        <end position="168"/>
    </location>
</feature>
<reference evidence="3 4" key="1">
    <citation type="submission" date="2021-06" db="EMBL/GenBank/DDBJ databases">
        <title>Genome sequence of Babesia caballi.</title>
        <authorList>
            <person name="Yamagishi J."/>
            <person name="Kidaka T."/>
            <person name="Ochi A."/>
        </authorList>
    </citation>
    <scope>NUCLEOTIDE SEQUENCE [LARGE SCALE GENOMIC DNA]</scope>
    <source>
        <strain evidence="3">USDA-D6B2</strain>
    </source>
</reference>
<dbReference type="AlphaFoldDB" id="A0AAV4M0E6"/>
<organism evidence="3 4">
    <name type="scientific">Babesia caballi</name>
    <dbReference type="NCBI Taxonomy" id="5871"/>
    <lineage>
        <taxon>Eukaryota</taxon>
        <taxon>Sar</taxon>
        <taxon>Alveolata</taxon>
        <taxon>Apicomplexa</taxon>
        <taxon>Aconoidasida</taxon>
        <taxon>Piroplasmida</taxon>
        <taxon>Babesiidae</taxon>
        <taxon>Babesia</taxon>
    </lineage>
</organism>